<dbReference type="InterPro" id="IPR028002">
    <property type="entry name" value="Myb_DNA-bind_5"/>
</dbReference>
<evidence type="ECO:0000313" key="3">
    <source>
        <dbReference type="Proteomes" id="UP000288216"/>
    </source>
</evidence>
<feature type="domain" description="Myb/SANT-like DNA-binding" evidence="1">
    <location>
        <begin position="7"/>
        <end position="83"/>
    </location>
</feature>
<organism evidence="2 3">
    <name type="scientific">Scyliorhinus torazame</name>
    <name type="common">Cloudy catshark</name>
    <name type="synonym">Catulus torazame</name>
    <dbReference type="NCBI Taxonomy" id="75743"/>
    <lineage>
        <taxon>Eukaryota</taxon>
        <taxon>Metazoa</taxon>
        <taxon>Chordata</taxon>
        <taxon>Craniata</taxon>
        <taxon>Vertebrata</taxon>
        <taxon>Chondrichthyes</taxon>
        <taxon>Elasmobranchii</taxon>
        <taxon>Galeomorphii</taxon>
        <taxon>Galeoidea</taxon>
        <taxon>Carcharhiniformes</taxon>
        <taxon>Scyliorhinidae</taxon>
        <taxon>Scyliorhinus</taxon>
    </lineage>
</organism>
<name>A0A401PDR2_SCYTO</name>
<protein>
    <recommendedName>
        <fullName evidence="1">Myb/SANT-like DNA-binding domain-containing protein</fullName>
    </recommendedName>
</protein>
<sequence length="384" mass="42230">MADRRIRKARFSSRDLCVLVDAVMERREEIFGSGGDPPDTQRRRDAWRYVTGRVNAVSGTRRTWEEVRKKVHDLKKSTKEKLAYNRRSWQAAGGGGPPDVKTLTEFENDMIVVFGKESLEGLRPVDIGTMPRPISQREHSGQHVVSEEQHAPEYQLSSIPLCNTDLPLIRGIKNENQETPSESLSTSEEWEEVVVGAEGTTVEAWRPSMVGALTQLDAVTDLNGPAFKRRLLEHGVRVEQSLAFMHTTLEDGMIRLDQRLSSLQSAIEQIATPVTAAVETSLMQAIGTAGASLMNAHSVAMDALGSKLKEAVVAGFDSLGEQLHGTMTEGFKNLIAAQCSTLTQMIAYCEEMPSTSGMNEVQAVDIHVSTSSVPPHISAQKYVN</sequence>
<accession>A0A401PDR2</accession>
<dbReference type="OMA" id="AYCEEMP"/>
<dbReference type="STRING" id="75743.A0A401PDR2"/>
<dbReference type="EMBL" id="BFAA01001904">
    <property type="protein sequence ID" value="GCB71263.1"/>
    <property type="molecule type" value="Genomic_DNA"/>
</dbReference>
<comment type="caution">
    <text evidence="2">The sequence shown here is derived from an EMBL/GenBank/DDBJ whole genome shotgun (WGS) entry which is preliminary data.</text>
</comment>
<evidence type="ECO:0000259" key="1">
    <source>
        <dbReference type="Pfam" id="PF13873"/>
    </source>
</evidence>
<dbReference type="OrthoDB" id="9928592at2759"/>
<proteinExistence type="predicted"/>
<dbReference type="GO" id="GO:0005634">
    <property type="term" value="C:nucleus"/>
    <property type="evidence" value="ECO:0007669"/>
    <property type="project" value="TreeGrafter"/>
</dbReference>
<dbReference type="AlphaFoldDB" id="A0A401PDR2"/>
<dbReference type="Pfam" id="PF13873">
    <property type="entry name" value="Myb_DNA-bind_5"/>
    <property type="match status" value="1"/>
</dbReference>
<dbReference type="PANTHER" id="PTHR23098:SF16">
    <property type="entry name" value="REGULATORY PROTEIN ZESTE"/>
    <property type="match status" value="1"/>
</dbReference>
<evidence type="ECO:0000313" key="2">
    <source>
        <dbReference type="EMBL" id="GCB71263.1"/>
    </source>
</evidence>
<dbReference type="Proteomes" id="UP000288216">
    <property type="component" value="Unassembled WGS sequence"/>
</dbReference>
<reference evidence="2 3" key="1">
    <citation type="journal article" date="2018" name="Nat. Ecol. Evol.">
        <title>Shark genomes provide insights into elasmobranch evolution and the origin of vertebrates.</title>
        <authorList>
            <person name="Hara Y"/>
            <person name="Yamaguchi K"/>
            <person name="Onimaru K"/>
            <person name="Kadota M"/>
            <person name="Koyanagi M"/>
            <person name="Keeley SD"/>
            <person name="Tatsumi K"/>
            <person name="Tanaka K"/>
            <person name="Motone F"/>
            <person name="Kageyama Y"/>
            <person name="Nozu R"/>
            <person name="Adachi N"/>
            <person name="Nishimura O"/>
            <person name="Nakagawa R"/>
            <person name="Tanegashima C"/>
            <person name="Kiyatake I"/>
            <person name="Matsumoto R"/>
            <person name="Murakumo K"/>
            <person name="Nishida K"/>
            <person name="Terakita A"/>
            <person name="Kuratani S"/>
            <person name="Sato K"/>
            <person name="Hyodo S Kuraku.S."/>
        </authorList>
    </citation>
    <scope>NUCLEOTIDE SEQUENCE [LARGE SCALE GENOMIC DNA]</scope>
</reference>
<gene>
    <name evidence="2" type="ORF">scyTo_0005893</name>
</gene>
<keyword evidence="3" id="KW-1185">Reference proteome</keyword>
<dbReference type="PANTHER" id="PTHR23098">
    <property type="entry name" value="AGAP001331-PA-RELATED"/>
    <property type="match status" value="1"/>
</dbReference>